<reference evidence="1 2" key="1">
    <citation type="submission" date="2016-04" db="EMBL/GenBank/DDBJ databases">
        <title>A degradative enzymes factory behind the ericoid mycorrhizal symbiosis.</title>
        <authorList>
            <consortium name="DOE Joint Genome Institute"/>
            <person name="Martino E."/>
            <person name="Morin E."/>
            <person name="Grelet G."/>
            <person name="Kuo A."/>
            <person name="Kohler A."/>
            <person name="Daghino S."/>
            <person name="Barry K."/>
            <person name="Choi C."/>
            <person name="Cichocki N."/>
            <person name="Clum A."/>
            <person name="Copeland A."/>
            <person name="Hainaut M."/>
            <person name="Haridas S."/>
            <person name="Labutti K."/>
            <person name="Lindquist E."/>
            <person name="Lipzen A."/>
            <person name="Khouja H.-R."/>
            <person name="Murat C."/>
            <person name="Ohm R."/>
            <person name="Olson A."/>
            <person name="Spatafora J."/>
            <person name="Veneault-Fourrey C."/>
            <person name="Henrissat B."/>
            <person name="Grigoriev I."/>
            <person name="Martin F."/>
            <person name="Perotto S."/>
        </authorList>
    </citation>
    <scope>NUCLEOTIDE SEQUENCE [LARGE SCALE GENOMIC DNA]</scope>
    <source>
        <strain evidence="1 2">E</strain>
    </source>
</reference>
<organism evidence="1 2">
    <name type="scientific">Hyaloscypha bicolor E</name>
    <dbReference type="NCBI Taxonomy" id="1095630"/>
    <lineage>
        <taxon>Eukaryota</taxon>
        <taxon>Fungi</taxon>
        <taxon>Dikarya</taxon>
        <taxon>Ascomycota</taxon>
        <taxon>Pezizomycotina</taxon>
        <taxon>Leotiomycetes</taxon>
        <taxon>Helotiales</taxon>
        <taxon>Hyaloscyphaceae</taxon>
        <taxon>Hyaloscypha</taxon>
        <taxon>Hyaloscypha bicolor</taxon>
    </lineage>
</organism>
<dbReference type="GeneID" id="36579228"/>
<sequence>MEKLRKKNEAFMRVLLGLGNADLVKIQPIGHQFSSLCLSSEETRKEMRESFASLRRDDNTIITPGEMNSLALPTFRFGPYVQDLQDVQDVKGGSAEQPHLFATGDGKIGLIPPTARCQDLLFQFWDSDVVAVVRFSGLSLQTRIVERAVLANDEYMGEEKFPRPMGVDTGLNFGKGVELFVDIRTLQLLTQ</sequence>
<dbReference type="EMBL" id="KZ613912">
    <property type="protein sequence ID" value="PMD50925.1"/>
    <property type="molecule type" value="Genomic_DNA"/>
</dbReference>
<keyword evidence="2" id="KW-1185">Reference proteome</keyword>
<gene>
    <name evidence="1" type="ORF">K444DRAFT_221527</name>
</gene>
<accession>A0A2J6SJI5</accession>
<dbReference type="AlphaFoldDB" id="A0A2J6SJI5"/>
<protein>
    <submittedName>
        <fullName evidence="1">Uncharacterized protein</fullName>
    </submittedName>
</protein>
<evidence type="ECO:0000313" key="2">
    <source>
        <dbReference type="Proteomes" id="UP000235371"/>
    </source>
</evidence>
<dbReference type="InParanoid" id="A0A2J6SJI5"/>
<name>A0A2J6SJI5_9HELO</name>
<dbReference type="OrthoDB" id="5386682at2759"/>
<dbReference type="Proteomes" id="UP000235371">
    <property type="component" value="Unassembled WGS sequence"/>
</dbReference>
<evidence type="ECO:0000313" key="1">
    <source>
        <dbReference type="EMBL" id="PMD50925.1"/>
    </source>
</evidence>
<dbReference type="RefSeq" id="XP_024727829.1">
    <property type="nucleotide sequence ID" value="XM_024871146.1"/>
</dbReference>
<proteinExistence type="predicted"/>